<comment type="caution">
    <text evidence="3">The sequence shown here is derived from an EMBL/GenBank/DDBJ whole genome shotgun (WGS) entry which is preliminary data.</text>
</comment>
<dbReference type="GO" id="GO:0009117">
    <property type="term" value="P:nucleotide metabolic process"/>
    <property type="evidence" value="ECO:0007669"/>
    <property type="project" value="UniProtKB-KW"/>
</dbReference>
<dbReference type="Proteomes" id="UP000253594">
    <property type="component" value="Unassembled WGS sequence"/>
</dbReference>
<dbReference type="GO" id="GO:0047429">
    <property type="term" value="F:nucleoside triphosphate diphosphatase activity"/>
    <property type="evidence" value="ECO:0007669"/>
    <property type="project" value="InterPro"/>
</dbReference>
<name>A0A367M1G3_PSEAI</name>
<dbReference type="SUPFAM" id="SSF52972">
    <property type="entry name" value="ITPase-like"/>
    <property type="match status" value="1"/>
</dbReference>
<dbReference type="EMBL" id="QORE01001486">
    <property type="protein sequence ID" value="RCI71307.1"/>
    <property type="molecule type" value="Genomic_DNA"/>
</dbReference>
<evidence type="ECO:0000256" key="2">
    <source>
        <dbReference type="ARBA" id="ARBA00023080"/>
    </source>
</evidence>
<keyword evidence="1" id="KW-0378">Hydrolase</keyword>
<dbReference type="InterPro" id="IPR029001">
    <property type="entry name" value="ITPase-like_fam"/>
</dbReference>
<gene>
    <name evidence="3" type="ORF">DT376_29820</name>
</gene>
<accession>A0A367M1G3</accession>
<protein>
    <submittedName>
        <fullName evidence="3">Septum formation inhibitor Maf</fullName>
    </submittedName>
</protein>
<proteinExistence type="predicted"/>
<sequence>MPSLYLASTSPRRRELLTQIGVPLSVLATAIDESPLPNEAPAAYVERLARG</sequence>
<keyword evidence="2" id="KW-0546">Nucleotide metabolism</keyword>
<dbReference type="Gene3D" id="3.90.950.10">
    <property type="match status" value="1"/>
</dbReference>
<reference evidence="3 4" key="1">
    <citation type="submission" date="2018-07" db="EMBL/GenBank/DDBJ databases">
        <title>Mechanisms of high-level aminoglycoside resistance among Gram-negative pathogens in Brazil.</title>
        <authorList>
            <person name="Ballaben A.S."/>
            <person name="Darini A.L.C."/>
            <person name="Doi Y."/>
        </authorList>
    </citation>
    <scope>NUCLEOTIDE SEQUENCE [LARGE SCALE GENOMIC DNA]</scope>
    <source>
        <strain evidence="3 4">B2-305</strain>
    </source>
</reference>
<organism evidence="3 4">
    <name type="scientific">Pseudomonas aeruginosa</name>
    <dbReference type="NCBI Taxonomy" id="287"/>
    <lineage>
        <taxon>Bacteria</taxon>
        <taxon>Pseudomonadati</taxon>
        <taxon>Pseudomonadota</taxon>
        <taxon>Gammaproteobacteria</taxon>
        <taxon>Pseudomonadales</taxon>
        <taxon>Pseudomonadaceae</taxon>
        <taxon>Pseudomonas</taxon>
    </lineage>
</organism>
<evidence type="ECO:0000313" key="4">
    <source>
        <dbReference type="Proteomes" id="UP000253594"/>
    </source>
</evidence>
<evidence type="ECO:0000256" key="1">
    <source>
        <dbReference type="ARBA" id="ARBA00022801"/>
    </source>
</evidence>
<dbReference type="Pfam" id="PF02545">
    <property type="entry name" value="Maf"/>
    <property type="match status" value="1"/>
</dbReference>
<dbReference type="InterPro" id="IPR003697">
    <property type="entry name" value="Maf-like"/>
</dbReference>
<evidence type="ECO:0000313" key="3">
    <source>
        <dbReference type="EMBL" id="RCI71307.1"/>
    </source>
</evidence>
<feature type="non-terminal residue" evidence="3">
    <location>
        <position position="51"/>
    </location>
</feature>
<dbReference type="AlphaFoldDB" id="A0A367M1G3"/>